<dbReference type="Proteomes" id="UP001054945">
    <property type="component" value="Unassembled WGS sequence"/>
</dbReference>
<proteinExistence type="predicted"/>
<organism evidence="2 3">
    <name type="scientific">Caerostris extrusa</name>
    <name type="common">Bark spider</name>
    <name type="synonym">Caerostris bankana</name>
    <dbReference type="NCBI Taxonomy" id="172846"/>
    <lineage>
        <taxon>Eukaryota</taxon>
        <taxon>Metazoa</taxon>
        <taxon>Ecdysozoa</taxon>
        <taxon>Arthropoda</taxon>
        <taxon>Chelicerata</taxon>
        <taxon>Arachnida</taxon>
        <taxon>Araneae</taxon>
        <taxon>Araneomorphae</taxon>
        <taxon>Entelegynae</taxon>
        <taxon>Araneoidea</taxon>
        <taxon>Araneidae</taxon>
        <taxon>Caerostris</taxon>
    </lineage>
</organism>
<comment type="caution">
    <text evidence="2">The sequence shown here is derived from an EMBL/GenBank/DDBJ whole genome shotgun (WGS) entry which is preliminary data.</text>
</comment>
<keyword evidence="1" id="KW-0472">Membrane</keyword>
<accession>A0AAV4VBM2</accession>
<evidence type="ECO:0000256" key="1">
    <source>
        <dbReference type="SAM" id="Phobius"/>
    </source>
</evidence>
<sequence length="115" mass="13497">MRKLHDDLDNFLLSSYPIAAKLVLQNFFFSNLALERRGRRNLAKHGFRKRFWASCRRQAVCCWLYRSDISGEIAVCHLMMGKCVFAVCNARFAPKITSLGERPLKIRRRVYGWDL</sequence>
<reference evidence="2 3" key="1">
    <citation type="submission" date="2021-06" db="EMBL/GenBank/DDBJ databases">
        <title>Caerostris extrusa draft genome.</title>
        <authorList>
            <person name="Kono N."/>
            <person name="Arakawa K."/>
        </authorList>
    </citation>
    <scope>NUCLEOTIDE SEQUENCE [LARGE SCALE GENOMIC DNA]</scope>
</reference>
<evidence type="ECO:0000313" key="2">
    <source>
        <dbReference type="EMBL" id="GIY67321.1"/>
    </source>
</evidence>
<protein>
    <submittedName>
        <fullName evidence="2">Uncharacterized protein</fullName>
    </submittedName>
</protein>
<name>A0AAV4VBM2_CAEEX</name>
<dbReference type="EMBL" id="BPLR01014227">
    <property type="protein sequence ID" value="GIY67321.1"/>
    <property type="molecule type" value="Genomic_DNA"/>
</dbReference>
<dbReference type="AlphaFoldDB" id="A0AAV4VBM2"/>
<evidence type="ECO:0000313" key="3">
    <source>
        <dbReference type="Proteomes" id="UP001054945"/>
    </source>
</evidence>
<feature type="transmembrane region" description="Helical" evidence="1">
    <location>
        <begin position="12"/>
        <end position="34"/>
    </location>
</feature>
<keyword evidence="1" id="KW-1133">Transmembrane helix</keyword>
<keyword evidence="1" id="KW-0812">Transmembrane</keyword>
<keyword evidence="3" id="KW-1185">Reference proteome</keyword>
<gene>
    <name evidence="2" type="ORF">CEXT_288811</name>
</gene>